<accession>A0A3S4TYI9</accession>
<dbReference type="GeneID" id="85012942"/>
<keyword evidence="1" id="KW-0472">Membrane</keyword>
<proteinExistence type="predicted"/>
<dbReference type="KEGG" id="poc:NCTC13071_02176"/>
<dbReference type="EMBL" id="LR134384">
    <property type="protein sequence ID" value="VEH16153.1"/>
    <property type="molecule type" value="Genomic_DNA"/>
</dbReference>
<feature type="transmembrane region" description="Helical" evidence="1">
    <location>
        <begin position="141"/>
        <end position="161"/>
    </location>
</feature>
<feature type="transmembrane region" description="Helical" evidence="1">
    <location>
        <begin position="103"/>
        <end position="121"/>
    </location>
</feature>
<feature type="transmembrane region" description="Helical" evidence="1">
    <location>
        <begin position="26"/>
        <end position="45"/>
    </location>
</feature>
<evidence type="ECO:0000313" key="3">
    <source>
        <dbReference type="Proteomes" id="UP000274578"/>
    </source>
</evidence>
<reference evidence="2 3" key="1">
    <citation type="submission" date="2018-12" db="EMBL/GenBank/DDBJ databases">
        <authorList>
            <consortium name="Pathogen Informatics"/>
        </authorList>
    </citation>
    <scope>NUCLEOTIDE SEQUENCE [LARGE SCALE GENOMIC DNA]</scope>
    <source>
        <strain evidence="2 3">NCTC13071</strain>
    </source>
</reference>
<evidence type="ECO:0000256" key="1">
    <source>
        <dbReference type="SAM" id="Phobius"/>
    </source>
</evidence>
<keyword evidence="1" id="KW-1133">Transmembrane helix</keyword>
<feature type="transmembrane region" description="Helical" evidence="1">
    <location>
        <begin position="201"/>
        <end position="222"/>
    </location>
</feature>
<protein>
    <recommendedName>
        <fullName evidence="4">ABC-2 family transporter protein</fullName>
    </recommendedName>
</protein>
<name>A0A3S4TYI9_9BACT</name>
<dbReference type="Proteomes" id="UP000274578">
    <property type="component" value="Chromosome 1"/>
</dbReference>
<evidence type="ECO:0008006" key="4">
    <source>
        <dbReference type="Google" id="ProtNLM"/>
    </source>
</evidence>
<feature type="transmembrane region" description="Helical" evidence="1">
    <location>
        <begin position="65"/>
        <end position="82"/>
    </location>
</feature>
<organism evidence="2 3">
    <name type="scientific">Segatella oris</name>
    <dbReference type="NCBI Taxonomy" id="28135"/>
    <lineage>
        <taxon>Bacteria</taxon>
        <taxon>Pseudomonadati</taxon>
        <taxon>Bacteroidota</taxon>
        <taxon>Bacteroidia</taxon>
        <taxon>Bacteroidales</taxon>
        <taxon>Prevotellaceae</taxon>
        <taxon>Segatella</taxon>
    </lineage>
</organism>
<dbReference type="RefSeq" id="WP_018919531.1">
    <property type="nucleotide sequence ID" value="NZ_CAJPPY010000006.1"/>
</dbReference>
<evidence type="ECO:0000313" key="2">
    <source>
        <dbReference type="EMBL" id="VEH16153.1"/>
    </source>
</evidence>
<sequence length="232" mass="26714">MEEHPVFSPNTSAYMSALWASFKKKALYTTVIFLILMVLFDGFLAAFRGMGSPTGHVPMCSVIEVIYPLVFLVCCIFASWGMSTSEQLNECHVNIPREWTIRWAFFVVFPFLFFLICAYVIDAVIATPGAQPMPWQVDFDYIPGGYVLPLFFFFTSFFFLVSTYFSRFTFLIGCGLLCLVYFILYVLLPRAVWWYDGRYEFSLPVALFLISMSVLALALSYYRIMCIRAEES</sequence>
<dbReference type="AlphaFoldDB" id="A0A3S4TYI9"/>
<keyword evidence="1" id="KW-0812">Transmembrane</keyword>
<feature type="transmembrane region" description="Helical" evidence="1">
    <location>
        <begin position="168"/>
        <end position="189"/>
    </location>
</feature>
<gene>
    <name evidence="2" type="ORF">NCTC13071_02176</name>
</gene>